<dbReference type="Gramene" id="CDY71017">
    <property type="protein sequence ID" value="CDY71017"/>
    <property type="gene ID" value="GSBRNA2T00010574001"/>
</dbReference>
<dbReference type="AlphaFoldDB" id="A0A078JZB7"/>
<evidence type="ECO:0000313" key="1">
    <source>
        <dbReference type="EMBL" id="CDY71017.1"/>
    </source>
</evidence>
<accession>A0A078JZB7</accession>
<sequence>SPSKLCSHTRVTKRRIHCHSPDARGGLVRPRCRLFAKHQDASHHVFTSFCRKFFRRISLLYPRHHHLFDRRRRSTLHLRRSRSYAHLPRSRSPCCRQLFFPFRRHRLPRSPPPSSPSPPPRSFSPLLSMLPEAPNLLNWRVSSPDMLPSPSQTTIVIGGVSFILANLLFCSAFSRTLSPSLRHNLSRSSS</sequence>
<gene>
    <name evidence="1" type="primary">BnaCnng70890D</name>
    <name evidence="1" type="ORF">GSBRNA2T00010574001</name>
</gene>
<dbReference type="OMA" id="KRRIHCH"/>
<proteinExistence type="predicted"/>
<organism evidence="1">
    <name type="scientific">Brassica napus</name>
    <name type="common">Rape</name>
    <dbReference type="NCBI Taxonomy" id="3708"/>
    <lineage>
        <taxon>Eukaryota</taxon>
        <taxon>Viridiplantae</taxon>
        <taxon>Streptophyta</taxon>
        <taxon>Embryophyta</taxon>
        <taxon>Tracheophyta</taxon>
        <taxon>Spermatophyta</taxon>
        <taxon>Magnoliopsida</taxon>
        <taxon>eudicotyledons</taxon>
        <taxon>Gunneridae</taxon>
        <taxon>Pentapetalae</taxon>
        <taxon>rosids</taxon>
        <taxon>malvids</taxon>
        <taxon>Brassicales</taxon>
        <taxon>Brassicaceae</taxon>
        <taxon>Brassiceae</taxon>
        <taxon>Brassica</taxon>
    </lineage>
</organism>
<reference evidence="1" key="1">
    <citation type="journal article" date="2014" name="Science">
        <title>Plant genetics. Early allopolyploid evolution in the post-Neolithic Brassica napus oilseed genome.</title>
        <authorList>
            <person name="Chalhoub B."/>
            <person name="Denoeud F."/>
            <person name="Liu S."/>
            <person name="Parkin I.A."/>
            <person name="Tang H."/>
            <person name="Wang X."/>
            <person name="Chiquet J."/>
            <person name="Belcram H."/>
            <person name="Tong C."/>
            <person name="Samans B."/>
            <person name="Correa M."/>
            <person name="Da Silva C."/>
            <person name="Just J."/>
            <person name="Falentin C."/>
            <person name="Koh C.S."/>
            <person name="Le Clainche I."/>
            <person name="Bernard M."/>
            <person name="Bento P."/>
            <person name="Noel B."/>
            <person name="Labadie K."/>
            <person name="Alberti A."/>
            <person name="Charles M."/>
            <person name="Arnaud D."/>
            <person name="Guo H."/>
            <person name="Daviaud C."/>
            <person name="Alamery S."/>
            <person name="Jabbari K."/>
            <person name="Zhao M."/>
            <person name="Edger P.P."/>
            <person name="Chelaifa H."/>
            <person name="Tack D."/>
            <person name="Lassalle G."/>
            <person name="Mestiri I."/>
            <person name="Schnel N."/>
            <person name="Le Paslier M.C."/>
            <person name="Fan G."/>
            <person name="Renault V."/>
            <person name="Bayer P.E."/>
            <person name="Golicz A.A."/>
            <person name="Manoli S."/>
            <person name="Lee T.H."/>
            <person name="Thi V.H."/>
            <person name="Chalabi S."/>
            <person name="Hu Q."/>
            <person name="Fan C."/>
            <person name="Tollenaere R."/>
            <person name="Lu Y."/>
            <person name="Battail C."/>
            <person name="Shen J."/>
            <person name="Sidebottom C.H."/>
            <person name="Wang X."/>
            <person name="Canaguier A."/>
            <person name="Chauveau A."/>
            <person name="Berard A."/>
            <person name="Deniot G."/>
            <person name="Guan M."/>
            <person name="Liu Z."/>
            <person name="Sun F."/>
            <person name="Lim Y.P."/>
            <person name="Lyons E."/>
            <person name="Town C.D."/>
            <person name="Bancroft I."/>
            <person name="Wang X."/>
            <person name="Meng J."/>
            <person name="Ma J."/>
            <person name="Pires J.C."/>
            <person name="King G.J."/>
            <person name="Brunel D."/>
            <person name="Delourme R."/>
            <person name="Renard M."/>
            <person name="Aury J.M."/>
            <person name="Adams K.L."/>
            <person name="Batley J."/>
            <person name="Snowdon R.J."/>
            <person name="Tost J."/>
            <person name="Edwards D."/>
            <person name="Zhou Y."/>
            <person name="Hua W."/>
            <person name="Sharpe A.G."/>
            <person name="Paterson A.H."/>
            <person name="Guan C."/>
            <person name="Wincker P."/>
        </authorList>
    </citation>
    <scope>NUCLEOTIDE SEQUENCE [LARGE SCALE GENOMIC DNA]</scope>
</reference>
<reference evidence="1" key="2">
    <citation type="submission" date="2014-06" db="EMBL/GenBank/DDBJ databases">
        <authorList>
            <person name="Genoscope - CEA"/>
        </authorList>
    </citation>
    <scope>NUCLEOTIDE SEQUENCE</scope>
</reference>
<name>A0A078JZB7_BRANA</name>
<dbReference type="PaxDb" id="3708-A0A078JZB7"/>
<dbReference type="EMBL" id="LK044153">
    <property type="protein sequence ID" value="CDY71017.1"/>
    <property type="molecule type" value="Genomic_DNA"/>
</dbReference>
<feature type="non-terminal residue" evidence="1">
    <location>
        <position position="1"/>
    </location>
</feature>
<protein>
    <submittedName>
        <fullName evidence="1">BnaCnng70890D protein</fullName>
    </submittedName>
</protein>